<evidence type="ECO:0000313" key="3">
    <source>
        <dbReference type="EMBL" id="GHH81392.1"/>
    </source>
</evidence>
<reference evidence="3" key="1">
    <citation type="journal article" date="2014" name="Int. J. Syst. Evol. Microbiol.">
        <title>Complete genome sequence of Corynebacterium casei LMG S-19264T (=DSM 44701T), isolated from a smear-ripened cheese.</title>
        <authorList>
            <consortium name="US DOE Joint Genome Institute (JGI-PGF)"/>
            <person name="Walter F."/>
            <person name="Albersmeier A."/>
            <person name="Kalinowski J."/>
            <person name="Ruckert C."/>
        </authorList>
    </citation>
    <scope>NUCLEOTIDE SEQUENCE</scope>
    <source>
        <strain evidence="3">JCM 5069</strain>
    </source>
</reference>
<gene>
    <name evidence="3" type="ORF">GCM10018793_38630</name>
</gene>
<reference evidence="3" key="2">
    <citation type="submission" date="2020-09" db="EMBL/GenBank/DDBJ databases">
        <authorList>
            <person name="Sun Q."/>
            <person name="Ohkuma M."/>
        </authorList>
    </citation>
    <scope>NUCLEOTIDE SEQUENCE</scope>
    <source>
        <strain evidence="3">JCM 5069</strain>
    </source>
</reference>
<feature type="region of interest" description="Disordered" evidence="1">
    <location>
        <begin position="139"/>
        <end position="160"/>
    </location>
</feature>
<dbReference type="Pfam" id="PF19608">
    <property type="entry name" value="DUF6113"/>
    <property type="match status" value="1"/>
</dbReference>
<dbReference type="InterPro" id="IPR046095">
    <property type="entry name" value="DUF6113"/>
</dbReference>
<evidence type="ECO:0008006" key="5">
    <source>
        <dbReference type="Google" id="ProtNLM"/>
    </source>
</evidence>
<comment type="caution">
    <text evidence="3">The sequence shown here is derived from an EMBL/GenBank/DDBJ whole genome shotgun (WGS) entry which is preliminary data.</text>
</comment>
<feature type="transmembrane region" description="Helical" evidence="2">
    <location>
        <begin position="86"/>
        <end position="104"/>
    </location>
</feature>
<evidence type="ECO:0000313" key="4">
    <source>
        <dbReference type="Proteomes" id="UP000603708"/>
    </source>
</evidence>
<name>A0A919GB10_9ACTN</name>
<evidence type="ECO:0000256" key="2">
    <source>
        <dbReference type="SAM" id="Phobius"/>
    </source>
</evidence>
<dbReference type="Proteomes" id="UP000603708">
    <property type="component" value="Unassembled WGS sequence"/>
</dbReference>
<dbReference type="AlphaFoldDB" id="A0A919GB10"/>
<keyword evidence="2" id="KW-1133">Transmembrane helix</keyword>
<organism evidence="3 4">
    <name type="scientific">Streptomyces sulfonofaciens</name>
    <dbReference type="NCBI Taxonomy" id="68272"/>
    <lineage>
        <taxon>Bacteria</taxon>
        <taxon>Bacillati</taxon>
        <taxon>Actinomycetota</taxon>
        <taxon>Actinomycetes</taxon>
        <taxon>Kitasatosporales</taxon>
        <taxon>Streptomycetaceae</taxon>
        <taxon>Streptomyces</taxon>
    </lineage>
</organism>
<dbReference type="EMBL" id="BNCD01000011">
    <property type="protein sequence ID" value="GHH81392.1"/>
    <property type="molecule type" value="Genomic_DNA"/>
</dbReference>
<keyword evidence="4" id="KW-1185">Reference proteome</keyword>
<sequence length="160" mass="15659">MSESFMSATKRAAAAGLPHGPGSYLTRPPNPARIAACFGLFLLGAVTGTAGALLQAAWFPGGLFLALVAAGGLFRGGGLATGTRPGIVAPAGGWVIAVLLLTATRAEGDFVFGAGAGSYLFLLGGLAVAMICATLPQASKAQGEPPSPRPPGGGGARLGK</sequence>
<accession>A0A919GB10</accession>
<protein>
    <recommendedName>
        <fullName evidence="5">Integral membrane protein</fullName>
    </recommendedName>
</protein>
<feature type="transmembrane region" description="Helical" evidence="2">
    <location>
        <begin position="56"/>
        <end position="74"/>
    </location>
</feature>
<feature type="transmembrane region" description="Helical" evidence="2">
    <location>
        <begin position="110"/>
        <end position="133"/>
    </location>
</feature>
<evidence type="ECO:0000256" key="1">
    <source>
        <dbReference type="SAM" id="MobiDB-lite"/>
    </source>
</evidence>
<keyword evidence="2" id="KW-0472">Membrane</keyword>
<feature type="transmembrane region" description="Helical" evidence="2">
    <location>
        <begin position="32"/>
        <end position="50"/>
    </location>
</feature>
<keyword evidence="2" id="KW-0812">Transmembrane</keyword>
<proteinExistence type="predicted"/>